<dbReference type="GO" id="GO:0004674">
    <property type="term" value="F:protein serine/threonine kinase activity"/>
    <property type="evidence" value="ECO:0007669"/>
    <property type="project" value="UniProtKB-KW"/>
</dbReference>
<dbReference type="InterPro" id="IPR050267">
    <property type="entry name" value="Anti-sigma-factor_SerPK"/>
</dbReference>
<keyword evidence="3" id="KW-0808">Transferase</keyword>
<dbReference type="CDD" id="cd16936">
    <property type="entry name" value="HATPase_RsbW-like"/>
    <property type="match status" value="1"/>
</dbReference>
<dbReference type="PANTHER" id="PTHR35526:SF3">
    <property type="entry name" value="ANTI-SIGMA-F FACTOR RSBW"/>
    <property type="match status" value="1"/>
</dbReference>
<name>A0A1I7BB48_9FLAO</name>
<dbReference type="InterPro" id="IPR036890">
    <property type="entry name" value="HATPase_C_sf"/>
</dbReference>
<dbReference type="Pfam" id="PF13581">
    <property type="entry name" value="HATPase_c_2"/>
    <property type="match status" value="1"/>
</dbReference>
<evidence type="ECO:0000259" key="2">
    <source>
        <dbReference type="Pfam" id="PF13581"/>
    </source>
</evidence>
<keyword evidence="4" id="KW-1185">Reference proteome</keyword>
<dbReference type="PANTHER" id="PTHR35526">
    <property type="entry name" value="ANTI-SIGMA-F FACTOR RSBW-RELATED"/>
    <property type="match status" value="1"/>
</dbReference>
<dbReference type="Proteomes" id="UP000236454">
    <property type="component" value="Unassembled WGS sequence"/>
</dbReference>
<reference evidence="3 4" key="1">
    <citation type="submission" date="2016-10" db="EMBL/GenBank/DDBJ databases">
        <authorList>
            <person name="de Groot N.N."/>
        </authorList>
    </citation>
    <scope>NUCLEOTIDE SEQUENCE [LARGE SCALE GENOMIC DNA]</scope>
    <source>
        <strain evidence="3 4">CGMCC 1.7005</strain>
    </source>
</reference>
<accession>A0A1I7BB48</accession>
<keyword evidence="1" id="KW-0723">Serine/threonine-protein kinase</keyword>
<dbReference type="RefSeq" id="WP_090251285.1">
    <property type="nucleotide sequence ID" value="NZ_FPAS01000005.1"/>
</dbReference>
<dbReference type="Gene3D" id="3.30.565.10">
    <property type="entry name" value="Histidine kinase-like ATPase, C-terminal domain"/>
    <property type="match status" value="1"/>
</dbReference>
<protein>
    <submittedName>
        <fullName evidence="3">Serine/threonine-protein kinase RsbW</fullName>
    </submittedName>
</protein>
<sequence>MADVREFVKSIEVDSTIDNLTRVEAFVDEVCLEMDVRDESYGNVLIAVTEAFNNAVQHGNGGDASLKVKVKAFNEDEFIKLSIKDAGAGFDYNNLPDPTAPENLEKENGRGVFLMKSLADDVAFEENGALVTLSFKL</sequence>
<dbReference type="OrthoDB" id="1467655at2"/>
<keyword evidence="3" id="KW-0418">Kinase</keyword>
<evidence type="ECO:0000256" key="1">
    <source>
        <dbReference type="ARBA" id="ARBA00022527"/>
    </source>
</evidence>
<dbReference type="InterPro" id="IPR003594">
    <property type="entry name" value="HATPase_dom"/>
</dbReference>
<dbReference type="AlphaFoldDB" id="A0A1I7BB48"/>
<evidence type="ECO:0000313" key="3">
    <source>
        <dbReference type="EMBL" id="SFT84426.1"/>
    </source>
</evidence>
<dbReference type="STRING" id="477690.SAMN05216474_2642"/>
<feature type="domain" description="Histidine kinase/HSP90-like ATPase" evidence="2">
    <location>
        <begin position="15"/>
        <end position="134"/>
    </location>
</feature>
<dbReference type="EMBL" id="FPAS01000005">
    <property type="protein sequence ID" value="SFT84426.1"/>
    <property type="molecule type" value="Genomic_DNA"/>
</dbReference>
<dbReference type="SUPFAM" id="SSF55874">
    <property type="entry name" value="ATPase domain of HSP90 chaperone/DNA topoisomerase II/histidine kinase"/>
    <property type="match status" value="1"/>
</dbReference>
<evidence type="ECO:0000313" key="4">
    <source>
        <dbReference type="Proteomes" id="UP000236454"/>
    </source>
</evidence>
<gene>
    <name evidence="3" type="ORF">SAMN05216474_2642</name>
</gene>
<organism evidence="3 4">
    <name type="scientific">Lishizhenia tianjinensis</name>
    <dbReference type="NCBI Taxonomy" id="477690"/>
    <lineage>
        <taxon>Bacteria</taxon>
        <taxon>Pseudomonadati</taxon>
        <taxon>Bacteroidota</taxon>
        <taxon>Flavobacteriia</taxon>
        <taxon>Flavobacteriales</taxon>
        <taxon>Crocinitomicaceae</taxon>
        <taxon>Lishizhenia</taxon>
    </lineage>
</organism>
<proteinExistence type="predicted"/>